<dbReference type="InterPro" id="IPR020472">
    <property type="entry name" value="WD40_PAC1"/>
</dbReference>
<dbReference type="InterPro" id="IPR036322">
    <property type="entry name" value="WD40_repeat_dom_sf"/>
</dbReference>
<evidence type="ECO:0000256" key="5">
    <source>
        <dbReference type="ARBA" id="ARBA00020267"/>
    </source>
</evidence>
<reference evidence="12" key="1">
    <citation type="journal article" date="2020" name="Stud. Mycol.">
        <title>101 Dothideomycetes genomes: a test case for predicting lifestyles and emergence of pathogens.</title>
        <authorList>
            <person name="Haridas S."/>
            <person name="Albert R."/>
            <person name="Binder M."/>
            <person name="Bloem J."/>
            <person name="Labutti K."/>
            <person name="Salamov A."/>
            <person name="Andreopoulos B."/>
            <person name="Baker S."/>
            <person name="Barry K."/>
            <person name="Bills G."/>
            <person name="Bluhm B."/>
            <person name="Cannon C."/>
            <person name="Castanera R."/>
            <person name="Culley D."/>
            <person name="Daum C."/>
            <person name="Ezra D."/>
            <person name="Gonzalez J."/>
            <person name="Henrissat B."/>
            <person name="Kuo A."/>
            <person name="Liang C."/>
            <person name="Lipzen A."/>
            <person name="Lutzoni F."/>
            <person name="Magnuson J."/>
            <person name="Mondo S."/>
            <person name="Nolan M."/>
            <person name="Ohm R."/>
            <person name="Pangilinan J."/>
            <person name="Park H.-J."/>
            <person name="Ramirez L."/>
            <person name="Alfaro M."/>
            <person name="Sun H."/>
            <person name="Tritt A."/>
            <person name="Yoshinaga Y."/>
            <person name="Zwiers L.-H."/>
            <person name="Turgeon B."/>
            <person name="Goodwin S."/>
            <person name="Spatafora J."/>
            <person name="Crous P."/>
            <person name="Grigoriev I."/>
        </authorList>
    </citation>
    <scope>NUCLEOTIDE SEQUENCE</scope>
    <source>
        <strain evidence="12">CBS 101060</strain>
    </source>
</reference>
<dbReference type="InterPro" id="IPR001680">
    <property type="entry name" value="WD40_rpt"/>
</dbReference>
<dbReference type="GO" id="GO:0005737">
    <property type="term" value="C:cytoplasm"/>
    <property type="evidence" value="ECO:0007669"/>
    <property type="project" value="UniProtKB-SubCell"/>
</dbReference>
<evidence type="ECO:0000256" key="7">
    <source>
        <dbReference type="ARBA" id="ARBA00022574"/>
    </source>
</evidence>
<dbReference type="SUPFAM" id="SSF50978">
    <property type="entry name" value="WD40 repeat-like"/>
    <property type="match status" value="3"/>
</dbReference>
<evidence type="ECO:0000313" key="12">
    <source>
        <dbReference type="EMBL" id="KAF2838325.1"/>
    </source>
</evidence>
<dbReference type="Proteomes" id="UP000799429">
    <property type="component" value="Unassembled WGS sequence"/>
</dbReference>
<dbReference type="SMART" id="SM00320">
    <property type="entry name" value="WD40"/>
    <property type="match status" value="12"/>
</dbReference>
<evidence type="ECO:0000256" key="3">
    <source>
        <dbReference type="ARBA" id="ARBA00005043"/>
    </source>
</evidence>
<gene>
    <name evidence="12" type="ORF">M501DRAFT_935673</name>
</gene>
<keyword evidence="7 11" id="KW-0853">WD repeat</keyword>
<keyword evidence="8" id="KW-0819">tRNA processing</keyword>
<feature type="repeat" description="WD" evidence="11">
    <location>
        <begin position="55"/>
        <end position="90"/>
    </location>
</feature>
<evidence type="ECO:0000256" key="1">
    <source>
        <dbReference type="ARBA" id="ARBA00004123"/>
    </source>
</evidence>
<dbReference type="PROSITE" id="PS50082">
    <property type="entry name" value="WD_REPEATS_2"/>
    <property type="match status" value="6"/>
</dbReference>
<dbReference type="EMBL" id="MU006097">
    <property type="protein sequence ID" value="KAF2838325.1"/>
    <property type="molecule type" value="Genomic_DNA"/>
</dbReference>
<evidence type="ECO:0000256" key="11">
    <source>
        <dbReference type="PROSITE-ProRule" id="PRU00221"/>
    </source>
</evidence>
<dbReference type="Pfam" id="PF00400">
    <property type="entry name" value="WD40"/>
    <property type="match status" value="5"/>
</dbReference>
<feature type="repeat" description="WD" evidence="11">
    <location>
        <begin position="106"/>
        <end position="147"/>
    </location>
</feature>
<dbReference type="FunFam" id="2.130.10.10:FF:000400">
    <property type="entry name" value="Elongator acetyltransferase complex subunit 2"/>
    <property type="match status" value="1"/>
</dbReference>
<feature type="repeat" description="WD" evidence="11">
    <location>
        <begin position="290"/>
        <end position="324"/>
    </location>
</feature>
<evidence type="ECO:0000256" key="9">
    <source>
        <dbReference type="ARBA" id="ARBA00022737"/>
    </source>
</evidence>
<keyword evidence="9" id="KW-0677">Repeat</keyword>
<dbReference type="PANTHER" id="PTHR44111">
    <property type="entry name" value="ELONGATOR COMPLEX PROTEIN 2"/>
    <property type="match status" value="1"/>
</dbReference>
<dbReference type="GO" id="GO:0002098">
    <property type="term" value="P:tRNA wobble uridine modification"/>
    <property type="evidence" value="ECO:0007669"/>
    <property type="project" value="InterPro"/>
</dbReference>
<dbReference type="InterPro" id="IPR037289">
    <property type="entry name" value="Elp2"/>
</dbReference>
<sequence length="843" mass="90588">MVEITPEYISIGGNRHPAASDWARDGSRQLAFGADDNVAIWDPLDPTYCGVKSLLTGHIDVVNAVKYFPSPNSDGSIILSGSVDKTIRVWCSDETSPVGYREVKILTGHEGSINCLAVLPDSNIFVSGAADATVKIWSLTRNNASTDIHVELKQTLSLSPRIFPLAVAVAPLSSGSEVLAVAGTKATIQIYVSKNDKFELVATLSGHEGWIRSVEITRENDSESSDLLLASASQDKYIRLWRLHQGQDLPVASTASDPSLGIIGKSLSNKAHRFSTLDGLNYSITFEALLLGHEDWIYSVSWYIKDNTLQLLSASADNSLAFWSPDPASGVWICTTRLGEISAQKGSTTATGSTGGFYAGLWSPSGTSVVSLGRTGSWRLWNHDASSDSWIPHVAISGHTKEIRSLAWAPEGSYLLTTSADQTTRLHAQWKRAQTISWHEFARPQIHGYDLNCIAPLTSTRFVSGADEKLLRVFDEPAALASLLARLCDIRPEQDGDLPDAANMPVLGLSNKAIQAVDDAHVVPATIPGGVEARDRDRDVPDPAAVTRKSTLEIPHPPLEDHLARHTLWPEREKLYGHGYEISAVASSGDGAVIATACRASSVDHAVIRLYETEGWREVRPPLAAHALTVTGLAFDEQGGWLLSVGRDRMWTLFKREGEGEKEGGYRLHTSNPKAHARMILDAAWAPMSLEGGRVFATAGRDRCVKVWELNGETVALNKTITADAPVTAVAFGDGGVGLELAYGLETGKVVVVLLDSSGRDVRASCEVDGKVAPRRQVAALAWRPGGSWGLSGKGERGLAVAAEDGGLRIWRIGGLEVDKGDGGLGMGLEGVEDTGTYLSSFI</sequence>
<evidence type="ECO:0000313" key="13">
    <source>
        <dbReference type="Proteomes" id="UP000799429"/>
    </source>
</evidence>
<keyword evidence="13" id="KW-1185">Reference proteome</keyword>
<evidence type="ECO:0000256" key="8">
    <source>
        <dbReference type="ARBA" id="ARBA00022694"/>
    </source>
</evidence>
<dbReference type="PRINTS" id="PR00320">
    <property type="entry name" value="GPROTEINBRPT"/>
</dbReference>
<dbReference type="OrthoDB" id="27911at2759"/>
<protein>
    <recommendedName>
        <fullName evidence="5">Elongator complex protein 2</fullName>
    </recommendedName>
</protein>
<name>A0A9P4SAS6_9PEZI</name>
<dbReference type="CDD" id="cd00200">
    <property type="entry name" value="WD40"/>
    <property type="match status" value="1"/>
</dbReference>
<evidence type="ECO:0000256" key="10">
    <source>
        <dbReference type="ARBA" id="ARBA00023242"/>
    </source>
</evidence>
<evidence type="ECO:0000256" key="6">
    <source>
        <dbReference type="ARBA" id="ARBA00022490"/>
    </source>
</evidence>
<comment type="subcellular location">
    <subcellularLocation>
        <location evidence="2">Cytoplasm</location>
    </subcellularLocation>
    <subcellularLocation>
        <location evidence="1">Nucleus</location>
    </subcellularLocation>
</comment>
<dbReference type="GO" id="GO:0033588">
    <property type="term" value="C:elongator holoenzyme complex"/>
    <property type="evidence" value="ECO:0007669"/>
    <property type="project" value="InterPro"/>
</dbReference>
<comment type="similarity">
    <text evidence="4">Belongs to the WD repeat ELP2 family.</text>
</comment>
<dbReference type="PANTHER" id="PTHR44111:SF1">
    <property type="entry name" value="ELONGATOR COMPLEX PROTEIN 2"/>
    <property type="match status" value="1"/>
</dbReference>
<organism evidence="12 13">
    <name type="scientific">Patellaria atrata CBS 101060</name>
    <dbReference type="NCBI Taxonomy" id="1346257"/>
    <lineage>
        <taxon>Eukaryota</taxon>
        <taxon>Fungi</taxon>
        <taxon>Dikarya</taxon>
        <taxon>Ascomycota</taxon>
        <taxon>Pezizomycotina</taxon>
        <taxon>Dothideomycetes</taxon>
        <taxon>Dothideomycetes incertae sedis</taxon>
        <taxon>Patellariales</taxon>
        <taxon>Patellariaceae</taxon>
        <taxon>Patellaria</taxon>
    </lineage>
</organism>
<feature type="repeat" description="WD" evidence="11">
    <location>
        <begin position="396"/>
        <end position="426"/>
    </location>
</feature>
<dbReference type="Gene3D" id="2.130.10.10">
    <property type="entry name" value="YVTN repeat-like/Quinoprotein amine dehydrogenase"/>
    <property type="match status" value="5"/>
</dbReference>
<keyword evidence="6" id="KW-0963">Cytoplasm</keyword>
<comment type="caution">
    <text evidence="12">The sequence shown here is derived from an EMBL/GenBank/DDBJ whole genome shotgun (WGS) entry which is preliminary data.</text>
</comment>
<feature type="repeat" description="WD" evidence="11">
    <location>
        <begin position="673"/>
        <end position="718"/>
    </location>
</feature>
<dbReference type="AlphaFoldDB" id="A0A9P4SAS6"/>
<dbReference type="GO" id="GO:0005634">
    <property type="term" value="C:nucleus"/>
    <property type="evidence" value="ECO:0007669"/>
    <property type="project" value="UniProtKB-SubCell"/>
</dbReference>
<proteinExistence type="inferred from homology"/>
<accession>A0A9P4SAS6</accession>
<feature type="repeat" description="WD" evidence="11">
    <location>
        <begin position="204"/>
        <end position="251"/>
    </location>
</feature>
<evidence type="ECO:0000256" key="4">
    <source>
        <dbReference type="ARBA" id="ARBA00005881"/>
    </source>
</evidence>
<comment type="pathway">
    <text evidence="3">tRNA modification; 5-methoxycarbonylmethyl-2-thiouridine-tRNA biosynthesis.</text>
</comment>
<dbReference type="InterPro" id="IPR015943">
    <property type="entry name" value="WD40/YVTN_repeat-like_dom_sf"/>
</dbReference>
<evidence type="ECO:0000256" key="2">
    <source>
        <dbReference type="ARBA" id="ARBA00004496"/>
    </source>
</evidence>
<dbReference type="PROSITE" id="PS50294">
    <property type="entry name" value="WD_REPEATS_REGION"/>
    <property type="match status" value="3"/>
</dbReference>
<keyword evidence="10" id="KW-0539">Nucleus</keyword>